<evidence type="ECO:0000259" key="2">
    <source>
        <dbReference type="Pfam" id="PF24938"/>
    </source>
</evidence>
<feature type="transmembrane region" description="Helical" evidence="1">
    <location>
        <begin position="252"/>
        <end position="269"/>
    </location>
</feature>
<keyword evidence="1" id="KW-1133">Transmembrane helix</keyword>
<evidence type="ECO:0000256" key="1">
    <source>
        <dbReference type="SAM" id="Phobius"/>
    </source>
</evidence>
<accession>A0A8T2V7M1</accession>
<dbReference type="Pfam" id="PF24938">
    <property type="entry name" value="DUF7755"/>
    <property type="match status" value="1"/>
</dbReference>
<sequence>MRAAKNSNFKEPNWLLPMEKTRQSNDKNEWPNRSLFEFIVTTSKDYGSGMSDPNTGILIAVIGEEGGCFMHRIPVIDCSITSETDEWSHESIGSSLSLCRFQRGAKDVFFFHGPDVGKLEAVWIAPEEGTWRIQNLMLKVLPEGCDKDYLPISENRGSKIMQYHFVCEEALIGENELNSALELHVHSVSEIPYEEFLVTDSDESVNQTILNQKREEGMKEYEELKSLLLTYDAVLIIAGSAIASLIGTKEVFEGYLIGGILGFLYLLILERAVDQLQVQSSSSVSIQDDQIVSVQNEIKDSTENPSVTINKRGVEPAQVFSVFRTPLTKLSGFLAVSVLLVKALNQDNQVLSKEMLFAGVIGFMMTKAATILASSVPMLSRKRLHSSKTES</sequence>
<reference evidence="3" key="1">
    <citation type="submission" date="2021-08" db="EMBL/GenBank/DDBJ databases">
        <title>WGS assembly of Ceratopteris richardii.</title>
        <authorList>
            <person name="Marchant D.B."/>
            <person name="Chen G."/>
            <person name="Jenkins J."/>
            <person name="Shu S."/>
            <person name="Leebens-Mack J."/>
            <person name="Grimwood J."/>
            <person name="Schmutz J."/>
            <person name="Soltis P."/>
            <person name="Soltis D."/>
            <person name="Chen Z.-H."/>
        </authorList>
    </citation>
    <scope>NUCLEOTIDE SEQUENCE</scope>
    <source>
        <strain evidence="3">Whitten #5841</strain>
        <tissue evidence="3">Leaf</tissue>
    </source>
</reference>
<feature type="transmembrane region" description="Helical" evidence="1">
    <location>
        <begin position="228"/>
        <end position="246"/>
    </location>
</feature>
<gene>
    <name evidence="3" type="ORF">KP509_04G100200</name>
</gene>
<comment type="caution">
    <text evidence="3">The sequence shown here is derived from an EMBL/GenBank/DDBJ whole genome shotgun (WGS) entry which is preliminary data.</text>
</comment>
<dbReference type="InterPro" id="IPR056657">
    <property type="entry name" value="DUF7755"/>
</dbReference>
<dbReference type="PANTHER" id="PTHR36330:SF2">
    <property type="entry name" value="LIPASE_LIPOOXYGENASE, PLAT_LH2 FAMILY PROTEIN"/>
    <property type="match status" value="1"/>
</dbReference>
<dbReference type="AlphaFoldDB" id="A0A8T2V7M1"/>
<dbReference type="OrthoDB" id="2018869at2759"/>
<keyword evidence="1" id="KW-0472">Membrane</keyword>
<protein>
    <recommendedName>
        <fullName evidence="2">DUF7755 domain-containing protein</fullName>
    </recommendedName>
</protein>
<proteinExistence type="predicted"/>
<evidence type="ECO:0000313" key="3">
    <source>
        <dbReference type="EMBL" id="KAH7440299.1"/>
    </source>
</evidence>
<dbReference type="OMA" id="FLTCKIA"/>
<feature type="transmembrane region" description="Helical" evidence="1">
    <location>
        <begin position="327"/>
        <end position="344"/>
    </location>
</feature>
<dbReference type="EMBL" id="CM035409">
    <property type="protein sequence ID" value="KAH7440300.1"/>
    <property type="molecule type" value="Genomic_DNA"/>
</dbReference>
<organism evidence="3 4">
    <name type="scientific">Ceratopteris richardii</name>
    <name type="common">Triangle waterfern</name>
    <dbReference type="NCBI Taxonomy" id="49495"/>
    <lineage>
        <taxon>Eukaryota</taxon>
        <taxon>Viridiplantae</taxon>
        <taxon>Streptophyta</taxon>
        <taxon>Embryophyta</taxon>
        <taxon>Tracheophyta</taxon>
        <taxon>Polypodiopsida</taxon>
        <taxon>Polypodiidae</taxon>
        <taxon>Polypodiales</taxon>
        <taxon>Pteridineae</taxon>
        <taxon>Pteridaceae</taxon>
        <taxon>Parkerioideae</taxon>
        <taxon>Ceratopteris</taxon>
    </lineage>
</organism>
<keyword evidence="1" id="KW-0812">Transmembrane</keyword>
<dbReference type="Proteomes" id="UP000825935">
    <property type="component" value="Chromosome 4"/>
</dbReference>
<keyword evidence="4" id="KW-1185">Reference proteome</keyword>
<dbReference type="EMBL" id="CM035409">
    <property type="protein sequence ID" value="KAH7440299.1"/>
    <property type="molecule type" value="Genomic_DNA"/>
</dbReference>
<dbReference type="PANTHER" id="PTHR36330">
    <property type="entry name" value="LIPASE/LIPOOXYGENASE, PLAT/LH2 FAMILY PROTEIN"/>
    <property type="match status" value="1"/>
</dbReference>
<evidence type="ECO:0000313" key="4">
    <source>
        <dbReference type="Proteomes" id="UP000825935"/>
    </source>
</evidence>
<feature type="transmembrane region" description="Helical" evidence="1">
    <location>
        <begin position="356"/>
        <end position="379"/>
    </location>
</feature>
<feature type="domain" description="DUF7755" evidence="2">
    <location>
        <begin position="34"/>
        <end position="188"/>
    </location>
</feature>
<name>A0A8T2V7M1_CERRI</name>